<sequence length="538" mass="60079">MAFFTEGKIILLEERLGNKRITEVLGDLEAISAARRDVSLENLFTSPVCDIDEFLEQQCPAERRALYIRTYFEDVYSVWPYLPRDAFEGAANAPNLGSRLESDHAWAATFYAVLSLGVLHEQGGSFAPLQGPAWPIFQRAMKLFPLLLMAKKTVAIAQALFALNYSSWSLEELLVTEAARICVSLHMNKISQPTEDTDAYSRVFWTVYCLEKEYCFQSSSSTIIDDADTRCPFPELPPEQTSLSGFGILIEFYQLQSRAYRSLFTVTALNNSWEVVCTQIDSLRNDLEAWKLSTPVEYRPGLHLRMRQFPKPSFILMALQLHLSYHILVIGIARLDIYLNCNTDAVRAAKSKTILMEAARSIADVVQLVPMEPSTPINMLGLAPIIATFILFELVVFNPYHPETPRNQAFLQIMAGYWVRLDVVSDGQVAGQLLSEFASISQESLSRARAFEDSSVQQLRSPAASTVEQIVLSEDLALHGGRLAGGQIGDQPTLLATTNGIAGSDDFPLDIPLPNDWFENGMFEGELRFVDVFGKGVD</sequence>
<keyword evidence="2" id="KW-0805">Transcription regulation</keyword>
<dbReference type="eggNOG" id="ENOG502QRIK">
    <property type="taxonomic scope" value="Eukaryota"/>
</dbReference>
<evidence type="ECO:0000313" key="7">
    <source>
        <dbReference type="EMBL" id="EED16125.1"/>
    </source>
</evidence>
<evidence type="ECO:0000256" key="4">
    <source>
        <dbReference type="ARBA" id="ARBA00023163"/>
    </source>
</evidence>
<dbReference type="OrthoDB" id="39175at2759"/>
<dbReference type="GO" id="GO:0005634">
    <property type="term" value="C:nucleus"/>
    <property type="evidence" value="ECO:0007669"/>
    <property type="project" value="UniProtKB-SubCell"/>
</dbReference>
<dbReference type="Proteomes" id="UP000001745">
    <property type="component" value="Unassembled WGS sequence"/>
</dbReference>
<keyword evidence="8" id="KW-1185">Reference proteome</keyword>
<dbReference type="RefSeq" id="XP_002483359.1">
    <property type="nucleotide sequence ID" value="XM_002483314.1"/>
</dbReference>
<dbReference type="GO" id="GO:0003677">
    <property type="term" value="F:DNA binding"/>
    <property type="evidence" value="ECO:0007669"/>
    <property type="project" value="UniProtKB-KW"/>
</dbReference>
<dbReference type="InterPro" id="IPR007219">
    <property type="entry name" value="XnlR_reg_dom"/>
</dbReference>
<protein>
    <recommendedName>
        <fullName evidence="6">Xylanolytic transcriptional activator regulatory domain-containing protein</fullName>
    </recommendedName>
</protein>
<dbReference type="GO" id="GO:0003700">
    <property type="term" value="F:DNA-binding transcription factor activity"/>
    <property type="evidence" value="ECO:0007669"/>
    <property type="project" value="InterPro"/>
</dbReference>
<dbReference type="AlphaFoldDB" id="B8MF26"/>
<evidence type="ECO:0000256" key="2">
    <source>
        <dbReference type="ARBA" id="ARBA00023015"/>
    </source>
</evidence>
<dbReference type="EMBL" id="EQ962656">
    <property type="protein sequence ID" value="EED16125.1"/>
    <property type="molecule type" value="Genomic_DNA"/>
</dbReference>
<dbReference type="VEuPathDB" id="FungiDB:TSTA_012340"/>
<dbReference type="GO" id="GO:0008270">
    <property type="term" value="F:zinc ion binding"/>
    <property type="evidence" value="ECO:0007669"/>
    <property type="project" value="InterPro"/>
</dbReference>
<gene>
    <name evidence="7" type="ORF">TSTA_012340</name>
</gene>
<name>B8MF26_TALSN</name>
<dbReference type="PANTHER" id="PTHR46910">
    <property type="entry name" value="TRANSCRIPTION FACTOR PDR1"/>
    <property type="match status" value="1"/>
</dbReference>
<dbReference type="PANTHER" id="PTHR46910:SF37">
    <property type="entry name" value="ZN(II)2CYS6 TRANSCRIPTION FACTOR (EUROFUNG)"/>
    <property type="match status" value="1"/>
</dbReference>
<evidence type="ECO:0000313" key="8">
    <source>
        <dbReference type="Proteomes" id="UP000001745"/>
    </source>
</evidence>
<dbReference type="PhylomeDB" id="B8MF26"/>
<feature type="domain" description="Xylanolytic transcriptional activator regulatory" evidence="6">
    <location>
        <begin position="171"/>
        <end position="240"/>
    </location>
</feature>
<comment type="subcellular location">
    <subcellularLocation>
        <location evidence="1">Nucleus</location>
    </subcellularLocation>
</comment>
<proteinExistence type="predicted"/>
<dbReference type="OMA" id="VKNTCAI"/>
<evidence type="ECO:0000259" key="6">
    <source>
        <dbReference type="SMART" id="SM00906"/>
    </source>
</evidence>
<dbReference type="STRING" id="441959.B8MF26"/>
<reference evidence="8" key="1">
    <citation type="journal article" date="2015" name="Genome Announc.">
        <title>Genome sequence of the AIDS-associated pathogen Penicillium marneffei (ATCC18224) and its near taxonomic relative Talaromyces stipitatus (ATCC10500).</title>
        <authorList>
            <person name="Nierman W.C."/>
            <person name="Fedorova-Abrams N.D."/>
            <person name="Andrianopoulos A."/>
        </authorList>
    </citation>
    <scope>NUCLEOTIDE SEQUENCE [LARGE SCALE GENOMIC DNA]</scope>
    <source>
        <strain evidence="8">ATCC 10500 / CBS 375.48 / QM 6759 / NRRL 1006</strain>
    </source>
</reference>
<dbReference type="SMART" id="SM00906">
    <property type="entry name" value="Fungal_trans"/>
    <property type="match status" value="1"/>
</dbReference>
<dbReference type="Pfam" id="PF04082">
    <property type="entry name" value="Fungal_trans"/>
    <property type="match status" value="1"/>
</dbReference>
<keyword evidence="3" id="KW-0238">DNA-binding</keyword>
<keyword evidence="4" id="KW-0804">Transcription</keyword>
<evidence type="ECO:0000256" key="3">
    <source>
        <dbReference type="ARBA" id="ARBA00023125"/>
    </source>
</evidence>
<dbReference type="CDD" id="cd12148">
    <property type="entry name" value="fungal_TF_MHR"/>
    <property type="match status" value="1"/>
</dbReference>
<accession>B8MF26</accession>
<dbReference type="GeneID" id="8104082"/>
<dbReference type="GO" id="GO:0006351">
    <property type="term" value="P:DNA-templated transcription"/>
    <property type="evidence" value="ECO:0007669"/>
    <property type="project" value="InterPro"/>
</dbReference>
<organism evidence="7 8">
    <name type="scientific">Talaromyces stipitatus (strain ATCC 10500 / CBS 375.48 / QM 6759 / NRRL 1006)</name>
    <name type="common">Penicillium stipitatum</name>
    <dbReference type="NCBI Taxonomy" id="441959"/>
    <lineage>
        <taxon>Eukaryota</taxon>
        <taxon>Fungi</taxon>
        <taxon>Dikarya</taxon>
        <taxon>Ascomycota</taxon>
        <taxon>Pezizomycotina</taxon>
        <taxon>Eurotiomycetes</taxon>
        <taxon>Eurotiomycetidae</taxon>
        <taxon>Eurotiales</taxon>
        <taxon>Trichocomaceae</taxon>
        <taxon>Talaromyces</taxon>
        <taxon>Talaromyces sect. Talaromyces</taxon>
    </lineage>
</organism>
<evidence type="ECO:0000256" key="5">
    <source>
        <dbReference type="ARBA" id="ARBA00023242"/>
    </source>
</evidence>
<keyword evidence="5" id="KW-0539">Nucleus</keyword>
<evidence type="ECO:0000256" key="1">
    <source>
        <dbReference type="ARBA" id="ARBA00004123"/>
    </source>
</evidence>
<dbReference type="InterPro" id="IPR050987">
    <property type="entry name" value="AtrR-like"/>
</dbReference>
<dbReference type="InParanoid" id="B8MF26"/>
<dbReference type="HOGENOM" id="CLU_016058_3_0_1"/>